<feature type="domain" description="WYL" evidence="2">
    <location>
        <begin position="122"/>
        <end position="183"/>
    </location>
</feature>
<dbReference type="EMBL" id="JAQTJH010000018">
    <property type="protein sequence ID" value="MDK2063118.1"/>
    <property type="molecule type" value="Genomic_DNA"/>
</dbReference>
<dbReference type="PANTHER" id="PTHR34580">
    <property type="match status" value="1"/>
</dbReference>
<dbReference type="InterPro" id="IPR036388">
    <property type="entry name" value="WH-like_DNA-bd_sf"/>
</dbReference>
<dbReference type="PANTHER" id="PTHR34580:SF1">
    <property type="entry name" value="PROTEIN PAFC"/>
    <property type="match status" value="1"/>
</dbReference>
<name>A0AAW6VTX8_9BACT</name>
<proteinExistence type="predicted"/>
<dbReference type="InterPro" id="IPR051534">
    <property type="entry name" value="CBASS_pafABC_assoc_protein"/>
</dbReference>
<accession>A0AAW6VTX8</accession>
<dbReference type="PROSITE" id="PS52050">
    <property type="entry name" value="WYL"/>
    <property type="match status" value="1"/>
</dbReference>
<dbReference type="SUPFAM" id="SSF46785">
    <property type="entry name" value="Winged helix' DNA-binding domain"/>
    <property type="match status" value="1"/>
</dbReference>
<dbReference type="AlphaFoldDB" id="A0AAW6VTX8"/>
<dbReference type="Gene3D" id="1.10.10.10">
    <property type="entry name" value="Winged helix-like DNA-binding domain superfamily/Winged helix DNA-binding domain"/>
    <property type="match status" value="1"/>
</dbReference>
<dbReference type="InterPro" id="IPR036390">
    <property type="entry name" value="WH_DNA-bd_sf"/>
</dbReference>
<dbReference type="InterPro" id="IPR013196">
    <property type="entry name" value="HTH_11"/>
</dbReference>
<organism evidence="3 4">
    <name type="scientific">Aliarcobacter butzleri</name>
    <dbReference type="NCBI Taxonomy" id="28197"/>
    <lineage>
        <taxon>Bacteria</taxon>
        <taxon>Pseudomonadati</taxon>
        <taxon>Campylobacterota</taxon>
        <taxon>Epsilonproteobacteria</taxon>
        <taxon>Campylobacterales</taxon>
        <taxon>Arcobacteraceae</taxon>
        <taxon>Aliarcobacter</taxon>
    </lineage>
</organism>
<evidence type="ECO:0000259" key="1">
    <source>
        <dbReference type="Pfam" id="PF08279"/>
    </source>
</evidence>
<reference evidence="3" key="1">
    <citation type="journal article" date="2023" name="Antibiotics">
        <title>Genomic Characterization of Antibiotic-Resistant Campylobacterales Isolated from Chilean Poultry Meat.</title>
        <authorList>
            <person name="Concha-Toloza M."/>
            <person name="Lopez-Cantillo M."/>
            <person name="Molina-Mora J.A."/>
            <person name="Collado L."/>
        </authorList>
    </citation>
    <scope>NUCLEOTIDE SEQUENCE</scope>
    <source>
        <strain evidence="3">FR1p273A</strain>
    </source>
</reference>
<reference evidence="3" key="2">
    <citation type="submission" date="2023-02" db="EMBL/GenBank/DDBJ databases">
        <authorList>
            <person name="Concha-Toloza M."/>
            <person name="Lopez-Cantillo M."/>
            <person name="Molina-Mora J."/>
            <person name="Collado L."/>
        </authorList>
    </citation>
    <scope>NUCLEOTIDE SEQUENCE</scope>
    <source>
        <strain evidence="3">FR1p273A</strain>
    </source>
</reference>
<dbReference type="RefSeq" id="WP_237935605.1">
    <property type="nucleotide sequence ID" value="NZ_JAKKPG010000033.1"/>
</dbReference>
<evidence type="ECO:0000313" key="4">
    <source>
        <dbReference type="Proteomes" id="UP001237843"/>
    </source>
</evidence>
<sequence length="290" mass="34081">MKEHDKLSTRLSQILIKFNNGDRVTIEDLAEEFGVSKRTIERDFVRFSYLPIIKENKEYYLEDLAIGKLNFDDIKNFAIFSGVKSLFPSLTKQFLAEILTDKINKAFLVSNSGFEDIEKKQEIFYNLTSAICDQKIINFFYNDKARVVKPYKLINTNGIWYLNATENEDIKTYTFSKIKSLKVTDEKFIQNINILKEIERNEINFLSSITKEVHLQIDNSAKEYFLRKKVLSNMKIIDQTNEYFIVSTNVAFDDEILNIVKQWIPYIKIVSPLELQNKLQDTLKNYLLKN</sequence>
<feature type="domain" description="Helix-turn-helix type 11" evidence="1">
    <location>
        <begin position="10"/>
        <end position="44"/>
    </location>
</feature>
<comment type="caution">
    <text evidence="3">The sequence shown here is derived from an EMBL/GenBank/DDBJ whole genome shotgun (WGS) entry which is preliminary data.</text>
</comment>
<gene>
    <name evidence="3" type="ORF">PT520_11385</name>
</gene>
<evidence type="ECO:0000313" key="3">
    <source>
        <dbReference type="EMBL" id="MDK2063118.1"/>
    </source>
</evidence>
<dbReference type="Pfam" id="PF13280">
    <property type="entry name" value="WYL"/>
    <property type="match status" value="1"/>
</dbReference>
<dbReference type="Proteomes" id="UP001237843">
    <property type="component" value="Unassembled WGS sequence"/>
</dbReference>
<dbReference type="Pfam" id="PF08279">
    <property type="entry name" value="HTH_11"/>
    <property type="match status" value="1"/>
</dbReference>
<protein>
    <submittedName>
        <fullName evidence="3">WYL domain-containing protein</fullName>
    </submittedName>
</protein>
<dbReference type="InterPro" id="IPR026881">
    <property type="entry name" value="WYL_dom"/>
</dbReference>
<evidence type="ECO:0000259" key="2">
    <source>
        <dbReference type="Pfam" id="PF13280"/>
    </source>
</evidence>